<dbReference type="RefSeq" id="WP_320387665.1">
    <property type="nucleotide sequence ID" value="NZ_JARDVI010000012.1"/>
</dbReference>
<reference evidence="2 3" key="1">
    <citation type="submission" date="2023-02" db="EMBL/GenBank/DDBJ databases">
        <title>The draft genomes of Enterobacter strains.</title>
        <authorList>
            <person name="He Y."/>
            <person name="Feng Y."/>
            <person name="Zong Z."/>
        </authorList>
    </citation>
    <scope>NUCLEOTIDE SEQUENCE [LARGE SCALE GENOMIC DNA]</scope>
    <source>
        <strain evidence="2 3">170198</strain>
    </source>
</reference>
<feature type="transmembrane region" description="Helical" evidence="1">
    <location>
        <begin position="6"/>
        <end position="28"/>
    </location>
</feature>
<feature type="transmembrane region" description="Helical" evidence="1">
    <location>
        <begin position="122"/>
        <end position="145"/>
    </location>
</feature>
<keyword evidence="1" id="KW-0812">Transmembrane</keyword>
<feature type="transmembrane region" description="Helical" evidence="1">
    <location>
        <begin position="151"/>
        <end position="169"/>
    </location>
</feature>
<proteinExistence type="predicted"/>
<gene>
    <name evidence="2" type="ORF">PYW49_23145</name>
</gene>
<keyword evidence="1" id="KW-0472">Membrane</keyword>
<name>A0ABU5D9C1_9ENTR</name>
<feature type="transmembrane region" description="Helical" evidence="1">
    <location>
        <begin position="49"/>
        <end position="72"/>
    </location>
</feature>
<keyword evidence="1" id="KW-1133">Transmembrane helix</keyword>
<protein>
    <submittedName>
        <fullName evidence="2">Uncharacterized protein</fullName>
    </submittedName>
</protein>
<dbReference type="EMBL" id="JARDVI010000012">
    <property type="protein sequence ID" value="MDY0420548.1"/>
    <property type="molecule type" value="Genomic_DNA"/>
</dbReference>
<evidence type="ECO:0000313" key="2">
    <source>
        <dbReference type="EMBL" id="MDY0420548.1"/>
    </source>
</evidence>
<comment type="caution">
    <text evidence="2">The sequence shown here is derived from an EMBL/GenBank/DDBJ whole genome shotgun (WGS) entry which is preliminary data.</text>
</comment>
<sequence>MKFDIPITTLLTTYFTVCGFAYIWGFWYRTGIDISIVLQILTISEIIKSAALSFLVFLGAAFVTIFSCVMTYTDYKENTFAEVSKNPHAFTFSIFMIASIPLTSGAGIYYTQWALQSGDKFYIANSMGFAAVALLFTGVCYKTFVLPNLNAYIRFFTLLTFFYYPLHYFY</sequence>
<feature type="transmembrane region" description="Helical" evidence="1">
    <location>
        <begin position="92"/>
        <end position="110"/>
    </location>
</feature>
<evidence type="ECO:0000256" key="1">
    <source>
        <dbReference type="SAM" id="Phobius"/>
    </source>
</evidence>
<organism evidence="2 3">
    <name type="scientific">Enterobacter chinensis</name>
    <dbReference type="NCBI Taxonomy" id="3030997"/>
    <lineage>
        <taxon>Bacteria</taxon>
        <taxon>Pseudomonadati</taxon>
        <taxon>Pseudomonadota</taxon>
        <taxon>Gammaproteobacteria</taxon>
        <taxon>Enterobacterales</taxon>
        <taxon>Enterobacteriaceae</taxon>
        <taxon>Enterobacter</taxon>
    </lineage>
</organism>
<evidence type="ECO:0000313" key="3">
    <source>
        <dbReference type="Proteomes" id="UP001270266"/>
    </source>
</evidence>
<accession>A0ABU5D9C1</accession>
<keyword evidence="3" id="KW-1185">Reference proteome</keyword>
<dbReference type="Proteomes" id="UP001270266">
    <property type="component" value="Unassembled WGS sequence"/>
</dbReference>